<dbReference type="KEGG" id="zju:107433971"/>
<keyword evidence="11" id="KW-0325">Glycoprotein</keyword>
<keyword evidence="9 12" id="KW-0472">Membrane</keyword>
<proteinExistence type="inferred from homology"/>
<evidence type="ECO:0000256" key="1">
    <source>
        <dbReference type="ARBA" id="ARBA00004251"/>
    </source>
</evidence>
<name>A0A6P4BNW8_ZIZJJ</name>
<dbReference type="SMART" id="SM00369">
    <property type="entry name" value="LRR_TYP"/>
    <property type="match status" value="8"/>
</dbReference>
<gene>
    <name evidence="16" type="primary">LOC107433971</name>
</gene>
<dbReference type="AlphaFoldDB" id="A0A6P4BNW8"/>
<reference evidence="16" key="1">
    <citation type="submission" date="2025-08" db="UniProtKB">
        <authorList>
            <consortium name="RefSeq"/>
        </authorList>
    </citation>
    <scope>IDENTIFICATION</scope>
    <source>
        <tissue evidence="16">Seedling</tissue>
    </source>
</reference>
<dbReference type="InterPro" id="IPR003591">
    <property type="entry name" value="Leu-rich_rpt_typical-subtyp"/>
</dbReference>
<dbReference type="RefSeq" id="XP_015900858.3">
    <property type="nucleotide sequence ID" value="XM_016045372.4"/>
</dbReference>
<keyword evidence="4" id="KW-0433">Leucine-rich repeat</keyword>
<protein>
    <submittedName>
        <fullName evidence="16">Receptor-like protein EIX2</fullName>
    </submittedName>
</protein>
<dbReference type="Gene3D" id="3.80.10.10">
    <property type="entry name" value="Ribonuclease Inhibitor"/>
    <property type="match status" value="3"/>
</dbReference>
<evidence type="ECO:0000256" key="3">
    <source>
        <dbReference type="ARBA" id="ARBA00022475"/>
    </source>
</evidence>
<comment type="similarity">
    <text evidence="2">Belongs to the RLP family.</text>
</comment>
<evidence type="ECO:0000313" key="16">
    <source>
        <dbReference type="RefSeq" id="XP_015900858.3"/>
    </source>
</evidence>
<feature type="transmembrane region" description="Helical" evidence="12">
    <location>
        <begin position="945"/>
        <end position="968"/>
    </location>
</feature>
<evidence type="ECO:0000256" key="2">
    <source>
        <dbReference type="ARBA" id="ARBA00009592"/>
    </source>
</evidence>
<dbReference type="PANTHER" id="PTHR48063">
    <property type="entry name" value="LRR RECEPTOR-LIKE KINASE"/>
    <property type="match status" value="1"/>
</dbReference>
<keyword evidence="3" id="KW-1003">Cell membrane</keyword>
<dbReference type="Pfam" id="PF23598">
    <property type="entry name" value="LRR_14"/>
    <property type="match status" value="1"/>
</dbReference>
<evidence type="ECO:0000256" key="7">
    <source>
        <dbReference type="ARBA" id="ARBA00022737"/>
    </source>
</evidence>
<evidence type="ECO:0000256" key="9">
    <source>
        <dbReference type="ARBA" id="ARBA00023136"/>
    </source>
</evidence>
<evidence type="ECO:0000256" key="5">
    <source>
        <dbReference type="ARBA" id="ARBA00022692"/>
    </source>
</evidence>
<feature type="domain" description="Leucine-rich repeat-containing N-terminal plant-type" evidence="13">
    <location>
        <begin position="69"/>
        <end position="105"/>
    </location>
</feature>
<dbReference type="PROSITE" id="PS51450">
    <property type="entry name" value="LRR"/>
    <property type="match status" value="1"/>
</dbReference>
<dbReference type="InterPro" id="IPR055414">
    <property type="entry name" value="LRR_R13L4/SHOC2-like"/>
</dbReference>
<evidence type="ECO:0000256" key="6">
    <source>
        <dbReference type="ARBA" id="ARBA00022729"/>
    </source>
</evidence>
<keyword evidence="7" id="KW-0677">Repeat</keyword>
<evidence type="ECO:0000259" key="13">
    <source>
        <dbReference type="Pfam" id="PF08263"/>
    </source>
</evidence>
<dbReference type="InterPro" id="IPR046956">
    <property type="entry name" value="RLP23-like"/>
</dbReference>
<dbReference type="GO" id="GO:0005886">
    <property type="term" value="C:plasma membrane"/>
    <property type="evidence" value="ECO:0007669"/>
    <property type="project" value="UniProtKB-SubCell"/>
</dbReference>
<feature type="domain" description="Disease resistance R13L4/SHOC-2-like LRR" evidence="14">
    <location>
        <begin position="353"/>
        <end position="497"/>
    </location>
</feature>
<keyword evidence="15" id="KW-1185">Reference proteome</keyword>
<dbReference type="InterPro" id="IPR013210">
    <property type="entry name" value="LRR_N_plant-typ"/>
</dbReference>
<dbReference type="SUPFAM" id="SSF52058">
    <property type="entry name" value="L domain-like"/>
    <property type="match status" value="3"/>
</dbReference>
<sequence>MNDFSVYIALIYLSYQQTVSGELQMDIRATTFSPFFILLLLFFLAQTHPVEAVWPNFSIENSTPSCIKKERDALLAFKEDLEDPSNLLSSWNGQSCCSWFGISCNNQTGHVTKLDLQNQYQYFCTGSSCDRSYVGGKLNPSLLELKYLSYLDLSNNDFQGITIPNFMGSLSNLRYLDLSRSSFSGMVPPNLGNLSQLQYLDLSLSLELWVSDLYWLPNLSSLKYLSLGSVNLSKATTHWLQTVNMLPSLSKLHLSFSGLLNFPQSPPSVNFTSLSVLDLSNNQFDSSSILRWWFNITTLTSLKLERSNLVGPIPEVPRGSLCNLHTVDLEANSLNGDLKGLWDALSGCHNFSLEFIDLRTNKLTGNLPNSLGNFKNLRDIDLFSNLLSGPIPQSIGNLSHLEELKLSNNLMFSGNIPESIGQLDELRVLELYSNSWEGVMTKTHFMNLTKLFWLSLSSRQNALVLKVPNDWIPPFNLKSIQISGCQLGPSFPAWLKTQTNIYAGSMMILSNGAISGPIPDWFWKICPSQLDISQNSLKGYLSSLNFGSSLWWVDLSFNQFQGPLKLWPYVLSLYLRNNKLSGPMPSDIGHEMPGLQVLDLSGNFLEGSIPLSLNKLNSLRYLGLSNNSLSGEIHIDWSGMRNLWIIDLSKNNFSGTIPSEFCSLPLLSWLQLNSNYFSGQLSLFLHNCTRIVTFDLGDNKLSGTIPKWIGKELFSLGQLRLRGNLLTGKIPQELCLLTSIHVLDLSHNNLSGTIPTCLDKLTEFKNQGRYSSSFPRSLLNYPRYMDLYTKGSQYEYDPGQIMIVRMLDLSRNNLSGKIPAAVTNLSALGTLNLSWNRFTGNILENIGDLRSLETLDLSCNNLEGPIPASMTSLTSLSHLNLSNNNLSGPIPLINQFNTLNDPSIYEGNPGLCGSPLPTMCSSDSVPKDGGTTAEDDEDGSLSDKFWFYISLGLGFFVGFWGVCGSLLIKKSWRDSYFRFLNNAKDWILLVVELNVARLRRMTRKMEHA</sequence>
<accession>A0A6P4BNW8</accession>
<evidence type="ECO:0000256" key="8">
    <source>
        <dbReference type="ARBA" id="ARBA00022989"/>
    </source>
</evidence>
<evidence type="ECO:0000259" key="14">
    <source>
        <dbReference type="Pfam" id="PF23598"/>
    </source>
</evidence>
<dbReference type="GeneID" id="107433971"/>
<keyword evidence="6" id="KW-0732">Signal</keyword>
<keyword evidence="5 12" id="KW-0812">Transmembrane</keyword>
<comment type="subcellular location">
    <subcellularLocation>
        <location evidence="1">Cell membrane</location>
        <topology evidence="1">Single-pass type I membrane protein</topology>
    </subcellularLocation>
</comment>
<evidence type="ECO:0000313" key="15">
    <source>
        <dbReference type="Proteomes" id="UP001652623"/>
    </source>
</evidence>
<keyword evidence="10" id="KW-0675">Receptor</keyword>
<organism evidence="15 16">
    <name type="scientific">Ziziphus jujuba</name>
    <name type="common">Chinese jujube</name>
    <name type="synonym">Ziziphus sativa</name>
    <dbReference type="NCBI Taxonomy" id="326968"/>
    <lineage>
        <taxon>Eukaryota</taxon>
        <taxon>Viridiplantae</taxon>
        <taxon>Streptophyta</taxon>
        <taxon>Embryophyta</taxon>
        <taxon>Tracheophyta</taxon>
        <taxon>Spermatophyta</taxon>
        <taxon>Magnoliopsida</taxon>
        <taxon>eudicotyledons</taxon>
        <taxon>Gunneridae</taxon>
        <taxon>Pentapetalae</taxon>
        <taxon>rosids</taxon>
        <taxon>fabids</taxon>
        <taxon>Rosales</taxon>
        <taxon>Rhamnaceae</taxon>
        <taxon>Paliureae</taxon>
        <taxon>Ziziphus</taxon>
    </lineage>
</organism>
<dbReference type="Pfam" id="PF08263">
    <property type="entry name" value="LRRNT_2"/>
    <property type="match status" value="1"/>
</dbReference>
<dbReference type="Pfam" id="PF00560">
    <property type="entry name" value="LRR_1"/>
    <property type="match status" value="3"/>
</dbReference>
<dbReference type="PANTHER" id="PTHR48063:SF29">
    <property type="entry name" value="LRR RECEPTOR-LIKE KINASE FAMILY PROTEIN"/>
    <property type="match status" value="1"/>
</dbReference>
<dbReference type="InterPro" id="IPR032675">
    <property type="entry name" value="LRR_dom_sf"/>
</dbReference>
<dbReference type="InterPro" id="IPR001611">
    <property type="entry name" value="Leu-rich_rpt"/>
</dbReference>
<keyword evidence="8 12" id="KW-1133">Transmembrane helix</keyword>
<evidence type="ECO:0000256" key="11">
    <source>
        <dbReference type="ARBA" id="ARBA00023180"/>
    </source>
</evidence>
<dbReference type="PRINTS" id="PR00019">
    <property type="entry name" value="LEURICHRPT"/>
</dbReference>
<evidence type="ECO:0000256" key="12">
    <source>
        <dbReference type="SAM" id="Phobius"/>
    </source>
</evidence>
<dbReference type="Proteomes" id="UP001652623">
    <property type="component" value="Chromosome 12"/>
</dbReference>
<evidence type="ECO:0000256" key="10">
    <source>
        <dbReference type="ARBA" id="ARBA00023170"/>
    </source>
</evidence>
<evidence type="ECO:0000256" key="4">
    <source>
        <dbReference type="ARBA" id="ARBA00022614"/>
    </source>
</evidence>
<dbReference type="Pfam" id="PF13855">
    <property type="entry name" value="LRR_8"/>
    <property type="match status" value="3"/>
</dbReference>